<gene>
    <name evidence="6" type="ORF">UJA718_LOCUS37513</name>
</gene>
<name>A0A821JXQ1_9BILA</name>
<dbReference type="Gene3D" id="3.20.20.80">
    <property type="entry name" value="Glycosidases"/>
    <property type="match status" value="1"/>
</dbReference>
<dbReference type="PANTHER" id="PTHR43053:SF4">
    <property type="entry name" value="MYOGENESIS-REGULATING GLYCOSIDASE"/>
    <property type="match status" value="1"/>
</dbReference>
<dbReference type="GO" id="GO:0004553">
    <property type="term" value="F:hydrolase activity, hydrolyzing O-glycosyl compounds"/>
    <property type="evidence" value="ECO:0007669"/>
    <property type="project" value="InterPro"/>
</dbReference>
<comment type="caution">
    <text evidence="6">The sequence shown here is derived from an EMBL/GenBank/DDBJ whole genome shotgun (WGS) entry which is preliminary data.</text>
</comment>
<dbReference type="Pfam" id="PF01055">
    <property type="entry name" value="Glyco_hydro_31_2nd"/>
    <property type="match status" value="1"/>
</dbReference>
<dbReference type="GO" id="GO:0005975">
    <property type="term" value="P:carbohydrate metabolic process"/>
    <property type="evidence" value="ECO:0007669"/>
    <property type="project" value="InterPro"/>
</dbReference>
<protein>
    <recommendedName>
        <fullName evidence="5">Glycoside hydrolase family 31 TIM barrel domain-containing protein</fullName>
    </recommendedName>
</protein>
<proteinExistence type="inferred from homology"/>
<sequence>LDFTKESAQEEYTKSLQKLQNLYDIDSFKFDAGEVNWLPAFGSFANPSCQQMTTDKTTLVTTPALHSYLYSQLAYRIDATNRLLEVRVGYRTQTLPIFVRVIDKDSNWSYVNGLRSLLPSVFNLSLLGYPFVLPDMVGGNGYGVTITQTRLPERELYIRWLQ</sequence>
<accession>A0A821JXQ1</accession>
<evidence type="ECO:0000256" key="4">
    <source>
        <dbReference type="RuleBase" id="RU361185"/>
    </source>
</evidence>
<dbReference type="PANTHER" id="PTHR43053">
    <property type="entry name" value="GLYCOSIDASE FAMILY 31"/>
    <property type="match status" value="1"/>
</dbReference>
<evidence type="ECO:0000256" key="3">
    <source>
        <dbReference type="ARBA" id="ARBA00023295"/>
    </source>
</evidence>
<feature type="non-terminal residue" evidence="6">
    <location>
        <position position="162"/>
    </location>
</feature>
<reference evidence="6" key="1">
    <citation type="submission" date="2021-02" db="EMBL/GenBank/DDBJ databases">
        <authorList>
            <person name="Nowell W R."/>
        </authorList>
    </citation>
    <scope>NUCLEOTIDE SEQUENCE</scope>
</reference>
<evidence type="ECO:0000256" key="1">
    <source>
        <dbReference type="ARBA" id="ARBA00007806"/>
    </source>
</evidence>
<comment type="similarity">
    <text evidence="1 4">Belongs to the glycosyl hydrolase 31 family.</text>
</comment>
<keyword evidence="2 4" id="KW-0378">Hydrolase</keyword>
<keyword evidence="3 4" id="KW-0326">Glycosidase</keyword>
<dbReference type="InterPro" id="IPR000322">
    <property type="entry name" value="Glyco_hydro_31_TIM"/>
</dbReference>
<dbReference type="AlphaFoldDB" id="A0A821JXQ1"/>
<feature type="non-terminal residue" evidence="6">
    <location>
        <position position="1"/>
    </location>
</feature>
<dbReference type="InterPro" id="IPR050985">
    <property type="entry name" value="Alpha-glycosidase_related"/>
</dbReference>
<dbReference type="SUPFAM" id="SSF51445">
    <property type="entry name" value="(Trans)glycosidases"/>
    <property type="match status" value="1"/>
</dbReference>
<evidence type="ECO:0000313" key="6">
    <source>
        <dbReference type="EMBL" id="CAF4726013.1"/>
    </source>
</evidence>
<evidence type="ECO:0000256" key="2">
    <source>
        <dbReference type="ARBA" id="ARBA00022801"/>
    </source>
</evidence>
<keyword evidence="7" id="KW-1185">Reference proteome</keyword>
<evidence type="ECO:0000259" key="5">
    <source>
        <dbReference type="Pfam" id="PF01055"/>
    </source>
</evidence>
<evidence type="ECO:0000313" key="7">
    <source>
        <dbReference type="Proteomes" id="UP000663873"/>
    </source>
</evidence>
<dbReference type="EMBL" id="CAJOBP010037360">
    <property type="protein sequence ID" value="CAF4726013.1"/>
    <property type="molecule type" value="Genomic_DNA"/>
</dbReference>
<feature type="domain" description="Glycoside hydrolase family 31 TIM barrel" evidence="5">
    <location>
        <begin position="1"/>
        <end position="162"/>
    </location>
</feature>
<dbReference type="InterPro" id="IPR017853">
    <property type="entry name" value="GH"/>
</dbReference>
<dbReference type="Proteomes" id="UP000663873">
    <property type="component" value="Unassembled WGS sequence"/>
</dbReference>
<organism evidence="6 7">
    <name type="scientific">Rotaria socialis</name>
    <dbReference type="NCBI Taxonomy" id="392032"/>
    <lineage>
        <taxon>Eukaryota</taxon>
        <taxon>Metazoa</taxon>
        <taxon>Spiralia</taxon>
        <taxon>Gnathifera</taxon>
        <taxon>Rotifera</taxon>
        <taxon>Eurotatoria</taxon>
        <taxon>Bdelloidea</taxon>
        <taxon>Philodinida</taxon>
        <taxon>Philodinidae</taxon>
        <taxon>Rotaria</taxon>
    </lineage>
</organism>